<dbReference type="Proteomes" id="UP000482800">
    <property type="component" value="Unassembled WGS sequence"/>
</dbReference>
<gene>
    <name evidence="2" type="ORF">Phou_068940</name>
</gene>
<accession>A0A6V8KFX7</accession>
<proteinExistence type="predicted"/>
<protein>
    <submittedName>
        <fullName evidence="2">Uncharacterized protein</fullName>
    </submittedName>
</protein>
<reference evidence="2 3" key="1">
    <citation type="submission" date="2020-03" db="EMBL/GenBank/DDBJ databases">
        <title>Whole genome shotgun sequence of Phytohabitans houttuyneae NBRC 108639.</title>
        <authorList>
            <person name="Komaki H."/>
            <person name="Tamura T."/>
        </authorList>
    </citation>
    <scope>NUCLEOTIDE SEQUENCE [LARGE SCALE GENOMIC DNA]</scope>
    <source>
        <strain evidence="2 3">NBRC 108639</strain>
    </source>
</reference>
<dbReference type="AlphaFoldDB" id="A0A6V8KFX7"/>
<dbReference type="EMBL" id="BLPF01000002">
    <property type="protein sequence ID" value="GFJ82714.1"/>
    <property type="molecule type" value="Genomic_DNA"/>
</dbReference>
<reference evidence="2 3" key="2">
    <citation type="submission" date="2020-03" db="EMBL/GenBank/DDBJ databases">
        <authorList>
            <person name="Ichikawa N."/>
            <person name="Kimura A."/>
            <person name="Kitahashi Y."/>
            <person name="Uohara A."/>
        </authorList>
    </citation>
    <scope>NUCLEOTIDE SEQUENCE [LARGE SCALE GENOMIC DNA]</scope>
    <source>
        <strain evidence="2 3">NBRC 108639</strain>
    </source>
</reference>
<keyword evidence="1" id="KW-1133">Transmembrane helix</keyword>
<comment type="caution">
    <text evidence="2">The sequence shown here is derived from an EMBL/GenBank/DDBJ whole genome shotgun (WGS) entry which is preliminary data.</text>
</comment>
<sequence>MTALHPPALYIGHDRAVTVVSAQPLKVENGGARTYRWGSVVEIVPGGSPDGLKPRPLLILSILLFVASAGIAALGSMWAWFPALAGAVLLVASGQLEGERRRPGAILAPNFDREAEQTCLLSEHRERNDFWAGLTLGKRVCQTLPELAGMVDTDAAERLLASALFDLAKVLQRRQEVRGLVTELDQHGRHGLPASNPAVRKLLAQRQRLTEALSSLDADVARRLAGLEATAVASENFLREREIHRMATRVDLTLASLAPTDLPGAPDSGLELADEVEAVLTVYRELNERYGAGI</sequence>
<evidence type="ECO:0000313" key="3">
    <source>
        <dbReference type="Proteomes" id="UP000482800"/>
    </source>
</evidence>
<keyword evidence="1" id="KW-0472">Membrane</keyword>
<keyword evidence="3" id="KW-1185">Reference proteome</keyword>
<keyword evidence="1" id="KW-0812">Transmembrane</keyword>
<evidence type="ECO:0000313" key="2">
    <source>
        <dbReference type="EMBL" id="GFJ82714.1"/>
    </source>
</evidence>
<dbReference type="RefSeq" id="WP_173063566.1">
    <property type="nucleotide sequence ID" value="NZ_BAABGO010000010.1"/>
</dbReference>
<name>A0A6V8KFX7_9ACTN</name>
<organism evidence="2 3">
    <name type="scientific">Phytohabitans houttuyneae</name>
    <dbReference type="NCBI Taxonomy" id="1076126"/>
    <lineage>
        <taxon>Bacteria</taxon>
        <taxon>Bacillati</taxon>
        <taxon>Actinomycetota</taxon>
        <taxon>Actinomycetes</taxon>
        <taxon>Micromonosporales</taxon>
        <taxon>Micromonosporaceae</taxon>
    </lineage>
</organism>
<feature type="transmembrane region" description="Helical" evidence="1">
    <location>
        <begin position="59"/>
        <end position="92"/>
    </location>
</feature>
<evidence type="ECO:0000256" key="1">
    <source>
        <dbReference type="SAM" id="Phobius"/>
    </source>
</evidence>